<dbReference type="AlphaFoldDB" id="A0AAV4TKW3"/>
<feature type="non-terminal residue" evidence="1">
    <location>
        <position position="71"/>
    </location>
</feature>
<sequence>MRSEKISAGKPQQKLCSASGLPLLSLNNRRHYFQQQTQGGANIKVKTDCQVCSELPNKDRILGALLFSIAS</sequence>
<name>A0AAV4TKW3_9ARAC</name>
<evidence type="ECO:0000313" key="1">
    <source>
        <dbReference type="EMBL" id="GIY46076.1"/>
    </source>
</evidence>
<gene>
    <name evidence="1" type="ORF">CDAR_253051</name>
</gene>
<protein>
    <submittedName>
        <fullName evidence="1">Uncharacterized protein</fullName>
    </submittedName>
</protein>
<comment type="caution">
    <text evidence="1">The sequence shown here is derived from an EMBL/GenBank/DDBJ whole genome shotgun (WGS) entry which is preliminary data.</text>
</comment>
<dbReference type="EMBL" id="BPLQ01009705">
    <property type="protein sequence ID" value="GIY46076.1"/>
    <property type="molecule type" value="Genomic_DNA"/>
</dbReference>
<accession>A0AAV4TKW3</accession>
<reference evidence="1 2" key="1">
    <citation type="submission" date="2021-06" db="EMBL/GenBank/DDBJ databases">
        <title>Caerostris darwini draft genome.</title>
        <authorList>
            <person name="Kono N."/>
            <person name="Arakawa K."/>
        </authorList>
    </citation>
    <scope>NUCLEOTIDE SEQUENCE [LARGE SCALE GENOMIC DNA]</scope>
</reference>
<organism evidence="1 2">
    <name type="scientific">Caerostris darwini</name>
    <dbReference type="NCBI Taxonomy" id="1538125"/>
    <lineage>
        <taxon>Eukaryota</taxon>
        <taxon>Metazoa</taxon>
        <taxon>Ecdysozoa</taxon>
        <taxon>Arthropoda</taxon>
        <taxon>Chelicerata</taxon>
        <taxon>Arachnida</taxon>
        <taxon>Araneae</taxon>
        <taxon>Araneomorphae</taxon>
        <taxon>Entelegynae</taxon>
        <taxon>Araneoidea</taxon>
        <taxon>Araneidae</taxon>
        <taxon>Caerostris</taxon>
    </lineage>
</organism>
<keyword evidence="2" id="KW-1185">Reference proteome</keyword>
<dbReference type="Proteomes" id="UP001054837">
    <property type="component" value="Unassembled WGS sequence"/>
</dbReference>
<evidence type="ECO:0000313" key="2">
    <source>
        <dbReference type="Proteomes" id="UP001054837"/>
    </source>
</evidence>
<proteinExistence type="predicted"/>